<comment type="subcellular location">
    <subcellularLocation>
        <location evidence="1">Endomembrane system</location>
        <topology evidence="1">Multi-pass membrane protein</topology>
    </subcellularLocation>
    <subcellularLocation>
        <location evidence="15">Membrane</location>
    </subcellularLocation>
</comment>
<dbReference type="InterPro" id="IPR006121">
    <property type="entry name" value="HMA_dom"/>
</dbReference>
<keyword evidence="3" id="KW-0813">Transport</keyword>
<dbReference type="Pfam" id="PF00122">
    <property type="entry name" value="E1-E2_ATPase"/>
    <property type="match status" value="1"/>
</dbReference>
<dbReference type="PROSITE" id="PS01047">
    <property type="entry name" value="HMA_1"/>
    <property type="match status" value="3"/>
</dbReference>
<dbReference type="GO" id="GO:0016020">
    <property type="term" value="C:membrane"/>
    <property type="evidence" value="ECO:0007669"/>
    <property type="project" value="UniProtKB-SubCell"/>
</dbReference>
<dbReference type="InParanoid" id="V5I1T6"/>
<evidence type="ECO:0000256" key="16">
    <source>
        <dbReference type="SAM" id="MobiDB-lite"/>
    </source>
</evidence>
<feature type="transmembrane region" description="Helical" evidence="15">
    <location>
        <begin position="905"/>
        <end position="927"/>
    </location>
</feature>
<keyword evidence="6" id="KW-0677">Repeat</keyword>
<dbReference type="InterPro" id="IPR023214">
    <property type="entry name" value="HAD_sf"/>
</dbReference>
<dbReference type="InterPro" id="IPR036412">
    <property type="entry name" value="HAD-like_sf"/>
</dbReference>
<name>V5I1T6_BYSSN</name>
<dbReference type="InterPro" id="IPR017969">
    <property type="entry name" value="Heavy-metal-associated_CS"/>
</dbReference>
<dbReference type="Pfam" id="PF00403">
    <property type="entry name" value="HMA"/>
    <property type="match status" value="4"/>
</dbReference>
<evidence type="ECO:0000256" key="2">
    <source>
        <dbReference type="ARBA" id="ARBA00006024"/>
    </source>
</evidence>
<dbReference type="NCBIfam" id="TIGR01494">
    <property type="entry name" value="ATPase_P-type"/>
    <property type="match status" value="2"/>
</dbReference>
<dbReference type="SUPFAM" id="SSF56784">
    <property type="entry name" value="HAD-like"/>
    <property type="match status" value="1"/>
</dbReference>
<keyword evidence="7 15" id="KW-0547">Nucleotide-binding</keyword>
<dbReference type="InterPro" id="IPR008250">
    <property type="entry name" value="ATPase_P-typ_transduc_dom_A_sf"/>
</dbReference>
<keyword evidence="10" id="KW-1278">Translocase</keyword>
<reference evidence="19" key="1">
    <citation type="journal article" date="2014" name="Genome Announc.">
        <title>Draft genome sequence of the formaldehyde-resistant fungus Byssochlamys spectabilis No. 5 (anamorph Paecilomyces variotii No. 5) (NBRC109023).</title>
        <authorList>
            <person name="Oka T."/>
            <person name="Ekino K."/>
            <person name="Fukuda K."/>
            <person name="Nomura Y."/>
        </authorList>
    </citation>
    <scope>NUCLEOTIDE SEQUENCE [LARGE SCALE GENOMIC DNA]</scope>
    <source>
        <strain evidence="19">No. 5 / NBRC 109023</strain>
    </source>
</reference>
<keyword evidence="11 15" id="KW-1133">Transmembrane helix</keyword>
<dbReference type="InterPro" id="IPR023299">
    <property type="entry name" value="ATPase_P-typ_cyto_dom_N"/>
</dbReference>
<dbReference type="PROSITE" id="PS00154">
    <property type="entry name" value="ATPASE_E1_E2"/>
    <property type="match status" value="1"/>
</dbReference>
<evidence type="ECO:0000256" key="1">
    <source>
        <dbReference type="ARBA" id="ARBA00004127"/>
    </source>
</evidence>
<feature type="transmembrane region" description="Helical" evidence="15">
    <location>
        <begin position="697"/>
        <end position="724"/>
    </location>
</feature>
<dbReference type="SFLD" id="SFLDF00027">
    <property type="entry name" value="p-type_atpase"/>
    <property type="match status" value="1"/>
</dbReference>
<keyword evidence="12" id="KW-0186">Copper</keyword>
<protein>
    <submittedName>
        <fullName evidence="18">Copper resistance-associated P-type ATPase, putative</fullName>
    </submittedName>
</protein>
<feature type="transmembrane region" description="Helical" evidence="15">
    <location>
        <begin position="1313"/>
        <end position="1335"/>
    </location>
</feature>
<feature type="domain" description="HMA" evidence="17">
    <location>
        <begin position="39"/>
        <end position="104"/>
    </location>
</feature>
<feature type="transmembrane region" description="Helical" evidence="15">
    <location>
        <begin position="1359"/>
        <end position="1379"/>
    </location>
</feature>
<evidence type="ECO:0000256" key="5">
    <source>
        <dbReference type="ARBA" id="ARBA00022723"/>
    </source>
</evidence>
<dbReference type="CDD" id="cd02094">
    <property type="entry name" value="P-type_ATPase_Cu-like"/>
    <property type="match status" value="1"/>
</dbReference>
<sequence length="1399" mass="152400">MPATMDSKQLELRPVIPATKSSQILRASHRRDTSNGGTLTTVLLVNNVHCASCVAYVEEVLSGMSSIKNVDVSILTHEVRVHHGSATEASDLAMALIHAAFEVHHATTYDAEGRPVADIDTSAWDTARPKTPRRPVSWIPPSPSAMVEPPRVKSRRTIHVENCDACRKEELEKAIPPSQSLGALDNKRIPTTDDTIPLYHHRPLSSCAQEKDDLFCPVKSTDSDDDKEHLSQTDNTDSNSFKDEPTKTDVYHLPEAIEEYEARLSIGGMTCGSCSNTITSEVQQLDCVKNVTVNLLTNSATLVFTGPKENINKINQHIEDIGYEASLDELHAKCRPPLEEYDARISINGMTCGSCSGAITREIEQLDFVKTISVNLLAHNATLTYTGPKSNIDKIISQIEDIGYEASIDEVKPKTKSAKEPTSHVVEISIGGMTCGSCVGSVTRGLEELPFVKSVAVDLLSNSGKIEFEGRENLDKISEKVDDLGYDCSVINCYPVVPDEDETTAVATVRTVMIRVEGMFCHHCPEKVVESLKTFNDDSFEFEIEQTLSLKDPILKITYTPAPPTLTIRSILAAIQESNQAFTPSIYHPPSIEDRSRAMQLHERRRLLSRLFFVFLVTIPTFLIGIVFMSLVPSTNPIRRYLEEPVWAGRVSRNEWALFIMTTPVMFYGTDVFHVRAMKEIRALWRPGSRVPILRRFYRFGSMNLLISAGTMVAYISSLAILIVDAVVNTTSKRQSSTYFDSVVFLTLFILAGRFMEAYSKAKTGDAVASLGKLRPSEALLITDNLGGLDNEEENLQGRSMQRVNVDLLEVGDTVNIPHGASPPADGTVMGSGSYQFDESSLTGESKPVHKSEGDKVYAGSVNVGQPVSIVVTELGGSSMLDQIVAVVREGQSKRAPLERVADMLTGYFVPVITLIAILTFVTWLALGESGVLPADYLDVAQGGWAFWSLEFAISVFVVACPCGLALAAPTALFVGGGLAARHGILVKGGGEAFQEASRLDAIVFDKTGTLTEGGSLKVSDNEVLVTDTEEQQVAWALARELEDSSNHPIARAISDLCSTKARIAIISSDIHEISGQGMKGFFTVSVAGVEQGEGTKQIKYEAAIGNERLLKSLPASDTDSYYLSNLLSRYQSAGKSTAILSLRKISEAEPNTAFAPAIVFATSDPIRADAVEVISQLQKRHVNVFMCTGDNQTTAHAVAATLGIPRENVMANVMPNQKADFIRKIQQGNSHDDTGDAFQNKKHPKRTIVAFVGDGTNDSPALAAADVSIAMASGSDVAINSASFILLNSELTTILKLVNLSRRVFRRVKMNFGWAAVYNVSLVPIAAGVLYPIVSGTKYEMLNGKMTLVNQHWRFSPAWAALAMALSSVSVVCSSLALRIEGKHIRKIFGMADWKEMA</sequence>
<evidence type="ECO:0000256" key="9">
    <source>
        <dbReference type="ARBA" id="ARBA00022842"/>
    </source>
</evidence>
<dbReference type="GO" id="GO:0016887">
    <property type="term" value="F:ATP hydrolysis activity"/>
    <property type="evidence" value="ECO:0007669"/>
    <property type="project" value="InterPro"/>
</dbReference>
<dbReference type="InterPro" id="IPR006122">
    <property type="entry name" value="HMA_Cu_ion-bd"/>
</dbReference>
<evidence type="ECO:0000256" key="10">
    <source>
        <dbReference type="ARBA" id="ARBA00022967"/>
    </source>
</evidence>
<keyword evidence="9" id="KW-0460">Magnesium</keyword>
<dbReference type="SFLD" id="SFLDG00002">
    <property type="entry name" value="C1.7:_P-type_atpase_like"/>
    <property type="match status" value="1"/>
</dbReference>
<evidence type="ECO:0000256" key="6">
    <source>
        <dbReference type="ARBA" id="ARBA00022737"/>
    </source>
</evidence>
<dbReference type="PRINTS" id="PR00120">
    <property type="entry name" value="HATPASE"/>
</dbReference>
<keyword evidence="4 15" id="KW-0812">Transmembrane</keyword>
<dbReference type="CDD" id="cd00371">
    <property type="entry name" value="HMA"/>
    <property type="match status" value="4"/>
</dbReference>
<dbReference type="NCBIfam" id="TIGR00003">
    <property type="entry name" value="copper ion binding protein"/>
    <property type="match status" value="1"/>
</dbReference>
<evidence type="ECO:0000256" key="15">
    <source>
        <dbReference type="RuleBase" id="RU362081"/>
    </source>
</evidence>
<feature type="region of interest" description="Disordered" evidence="16">
    <location>
        <begin position="820"/>
        <end position="852"/>
    </location>
</feature>
<dbReference type="SFLD" id="SFLDS00003">
    <property type="entry name" value="Haloacid_Dehalogenase"/>
    <property type="match status" value="1"/>
</dbReference>
<dbReference type="EMBL" id="BAUL01000173">
    <property type="protein sequence ID" value="GAD96735.1"/>
    <property type="molecule type" value="Genomic_DNA"/>
</dbReference>
<dbReference type="PROSITE" id="PS50846">
    <property type="entry name" value="HMA_2"/>
    <property type="match status" value="4"/>
</dbReference>
<dbReference type="GO" id="GO:0043682">
    <property type="term" value="F:P-type divalent copper transporter activity"/>
    <property type="evidence" value="ECO:0007669"/>
    <property type="project" value="TreeGrafter"/>
</dbReference>
<dbReference type="GO" id="GO:0005524">
    <property type="term" value="F:ATP binding"/>
    <property type="evidence" value="ECO:0007669"/>
    <property type="project" value="UniProtKB-UniRule"/>
</dbReference>
<evidence type="ECO:0000313" key="19">
    <source>
        <dbReference type="Proteomes" id="UP000018001"/>
    </source>
</evidence>
<feature type="transmembrane region" description="Helical" evidence="15">
    <location>
        <begin position="736"/>
        <end position="753"/>
    </location>
</feature>
<keyword evidence="19" id="KW-1185">Reference proteome</keyword>
<organism evidence="18 19">
    <name type="scientific">Byssochlamys spectabilis (strain No. 5 / NBRC 109023)</name>
    <name type="common">Paecilomyces variotii</name>
    <dbReference type="NCBI Taxonomy" id="1356009"/>
    <lineage>
        <taxon>Eukaryota</taxon>
        <taxon>Fungi</taxon>
        <taxon>Dikarya</taxon>
        <taxon>Ascomycota</taxon>
        <taxon>Pezizomycotina</taxon>
        <taxon>Eurotiomycetes</taxon>
        <taxon>Eurotiomycetidae</taxon>
        <taxon>Eurotiales</taxon>
        <taxon>Thermoascaceae</taxon>
        <taxon>Paecilomyces</taxon>
    </lineage>
</organism>
<dbReference type="SUPFAM" id="SSF81665">
    <property type="entry name" value="Calcium ATPase, transmembrane domain M"/>
    <property type="match status" value="1"/>
</dbReference>
<dbReference type="SUPFAM" id="SSF81653">
    <property type="entry name" value="Calcium ATPase, transduction domain A"/>
    <property type="match status" value="1"/>
</dbReference>
<comment type="similarity">
    <text evidence="2 15">Belongs to the cation transport ATPase (P-type) (TC 3.A.3) family. Type IB subfamily.</text>
</comment>
<dbReference type="InterPro" id="IPR044492">
    <property type="entry name" value="P_typ_ATPase_HD_dom"/>
</dbReference>
<keyword evidence="14 15" id="KW-0472">Membrane</keyword>
<evidence type="ECO:0000256" key="7">
    <source>
        <dbReference type="ARBA" id="ARBA00022741"/>
    </source>
</evidence>
<evidence type="ECO:0000313" key="18">
    <source>
        <dbReference type="EMBL" id="GAD96735.1"/>
    </source>
</evidence>
<dbReference type="PRINTS" id="PR00119">
    <property type="entry name" value="CATATPASE"/>
</dbReference>
<dbReference type="eggNOG" id="KOG0207">
    <property type="taxonomic scope" value="Eukaryota"/>
</dbReference>
<dbReference type="Gene3D" id="3.40.50.1000">
    <property type="entry name" value="HAD superfamily/HAD-like"/>
    <property type="match status" value="1"/>
</dbReference>
<feature type="transmembrane region" description="Helical" evidence="15">
    <location>
        <begin position="947"/>
        <end position="975"/>
    </location>
</feature>
<dbReference type="PANTHER" id="PTHR43520">
    <property type="entry name" value="ATP7, ISOFORM B"/>
    <property type="match status" value="1"/>
</dbReference>
<dbReference type="Gene3D" id="3.40.1110.10">
    <property type="entry name" value="Calcium-transporting ATPase, cytoplasmic domain N"/>
    <property type="match status" value="1"/>
</dbReference>
<dbReference type="SUPFAM" id="SSF55008">
    <property type="entry name" value="HMA, heavy metal-associated domain"/>
    <property type="match status" value="4"/>
</dbReference>
<evidence type="ECO:0000256" key="4">
    <source>
        <dbReference type="ARBA" id="ARBA00022692"/>
    </source>
</evidence>
<feature type="region of interest" description="Disordered" evidence="16">
    <location>
        <begin position="125"/>
        <end position="153"/>
    </location>
</feature>
<feature type="transmembrane region" description="Helical" evidence="15">
    <location>
        <begin position="607"/>
        <end position="632"/>
    </location>
</feature>
<dbReference type="InterPro" id="IPR027256">
    <property type="entry name" value="P-typ_ATPase_IB"/>
</dbReference>
<dbReference type="Gene3D" id="3.30.70.100">
    <property type="match status" value="4"/>
</dbReference>
<evidence type="ECO:0000259" key="17">
    <source>
        <dbReference type="PROSITE" id="PS50846"/>
    </source>
</evidence>
<dbReference type="GO" id="GO:0005507">
    <property type="term" value="F:copper ion binding"/>
    <property type="evidence" value="ECO:0007669"/>
    <property type="project" value="InterPro"/>
</dbReference>
<gene>
    <name evidence="18" type="ORF">PVAR5_5400</name>
</gene>
<dbReference type="GO" id="GO:0055070">
    <property type="term" value="P:copper ion homeostasis"/>
    <property type="evidence" value="ECO:0007669"/>
    <property type="project" value="TreeGrafter"/>
</dbReference>
<dbReference type="PROSITE" id="PS01229">
    <property type="entry name" value="COF_2"/>
    <property type="match status" value="1"/>
</dbReference>
<evidence type="ECO:0000256" key="13">
    <source>
        <dbReference type="ARBA" id="ARBA00023065"/>
    </source>
</evidence>
<dbReference type="Proteomes" id="UP000018001">
    <property type="component" value="Unassembled WGS sequence"/>
</dbReference>
<feature type="domain" description="HMA" evidence="17">
    <location>
        <begin position="424"/>
        <end position="489"/>
    </location>
</feature>
<evidence type="ECO:0000256" key="12">
    <source>
        <dbReference type="ARBA" id="ARBA00023008"/>
    </source>
</evidence>
<dbReference type="SUPFAM" id="SSF81660">
    <property type="entry name" value="Metal cation-transporting ATPase, ATP-binding domain N"/>
    <property type="match status" value="1"/>
</dbReference>
<dbReference type="Gene3D" id="2.70.150.10">
    <property type="entry name" value="Calcium-transporting ATPase, cytoplasmic transduction domain A"/>
    <property type="match status" value="1"/>
</dbReference>
<dbReference type="FunFam" id="2.70.150.10:FF:000068">
    <property type="entry name" value="Copper resistance-associated P-type ATPase"/>
    <property type="match status" value="1"/>
</dbReference>
<evidence type="ECO:0000256" key="11">
    <source>
        <dbReference type="ARBA" id="ARBA00022989"/>
    </source>
</evidence>
<feature type="domain" description="HMA" evidence="17">
    <location>
        <begin position="341"/>
        <end position="407"/>
    </location>
</feature>
<proteinExistence type="inferred from homology"/>
<dbReference type="PANTHER" id="PTHR43520:SF32">
    <property type="entry name" value="COPPER RESISTANCE P-TYPE ATPASE (EUROFUNG)"/>
    <property type="match status" value="1"/>
</dbReference>
<evidence type="ECO:0000256" key="14">
    <source>
        <dbReference type="ARBA" id="ARBA00023136"/>
    </source>
</evidence>
<dbReference type="InterPro" id="IPR036163">
    <property type="entry name" value="HMA_dom_sf"/>
</dbReference>
<evidence type="ECO:0000256" key="8">
    <source>
        <dbReference type="ARBA" id="ARBA00022840"/>
    </source>
</evidence>
<dbReference type="OrthoDB" id="432719at2759"/>
<keyword evidence="8 15" id="KW-0067">ATP-binding</keyword>
<comment type="caution">
    <text evidence="18">The sequence shown here is derived from an EMBL/GenBank/DDBJ whole genome shotgun (WGS) entry which is preliminary data.</text>
</comment>
<dbReference type="NCBIfam" id="TIGR01525">
    <property type="entry name" value="ATPase-IB_hvy"/>
    <property type="match status" value="1"/>
</dbReference>
<dbReference type="InterPro" id="IPR059000">
    <property type="entry name" value="ATPase_P-type_domA"/>
</dbReference>
<dbReference type="InterPro" id="IPR001757">
    <property type="entry name" value="P_typ_ATPase"/>
</dbReference>
<dbReference type="HOGENOM" id="CLU_001771_0_2_1"/>
<feature type="domain" description="HMA" evidence="17">
    <location>
        <begin position="260"/>
        <end position="326"/>
    </location>
</feature>
<dbReference type="FunFam" id="3.30.70.100:FF:000001">
    <property type="entry name" value="ATPase copper transporting beta"/>
    <property type="match status" value="3"/>
</dbReference>
<evidence type="ECO:0000256" key="3">
    <source>
        <dbReference type="ARBA" id="ARBA00022448"/>
    </source>
</evidence>
<feature type="compositionally biased region" description="Polar residues" evidence="16">
    <location>
        <begin position="831"/>
        <end position="844"/>
    </location>
</feature>
<dbReference type="Pfam" id="PF00702">
    <property type="entry name" value="Hydrolase"/>
    <property type="match status" value="1"/>
</dbReference>
<dbReference type="InterPro" id="IPR018303">
    <property type="entry name" value="ATPase_P-typ_P_site"/>
</dbReference>
<keyword evidence="13" id="KW-0406">Ion transport</keyword>
<keyword evidence="5 15" id="KW-0479">Metal-binding</keyword>
<feature type="region of interest" description="Disordered" evidence="16">
    <location>
        <begin position="218"/>
        <end position="249"/>
    </location>
</feature>
<feature type="compositionally biased region" description="Basic and acidic residues" evidence="16">
    <location>
        <begin position="240"/>
        <end position="249"/>
    </location>
</feature>
<accession>V5I1T6</accession>
<dbReference type="InterPro" id="IPR023298">
    <property type="entry name" value="ATPase_P-typ_TM_dom_sf"/>
</dbReference>